<dbReference type="Proteomes" id="UP000075604">
    <property type="component" value="Unassembled WGS sequence"/>
</dbReference>
<reference evidence="3 4" key="1">
    <citation type="submission" date="2014-02" db="EMBL/GenBank/DDBJ databases">
        <title>The small core and large imbalanced accessory genome model reveals a collaborative survival strategy of Sorangium cellulosum strains in nature.</title>
        <authorList>
            <person name="Han K."/>
            <person name="Peng R."/>
            <person name="Blom J."/>
            <person name="Li Y.-Z."/>
        </authorList>
    </citation>
    <scope>NUCLEOTIDE SEQUENCE [LARGE SCALE GENOMIC DNA]</scope>
    <source>
        <strain evidence="2 3">So0007-03</strain>
        <strain evidence="1 4">So0157-18</strain>
    </source>
</reference>
<evidence type="ECO:0000313" key="4">
    <source>
        <dbReference type="Proteomes" id="UP000075604"/>
    </source>
</evidence>
<dbReference type="EMBL" id="JEME01000755">
    <property type="protein sequence ID" value="KYG09183.1"/>
    <property type="molecule type" value="Genomic_DNA"/>
</dbReference>
<protein>
    <recommendedName>
        <fullName evidence="5">Ferredoxin</fullName>
    </recommendedName>
</protein>
<dbReference type="Proteomes" id="UP000075502">
    <property type="component" value="Unassembled WGS sequence"/>
</dbReference>
<gene>
    <name evidence="1" type="ORF">BE04_11235</name>
    <name evidence="2" type="ORF">BE21_19345</name>
</gene>
<evidence type="ECO:0000313" key="1">
    <source>
        <dbReference type="EMBL" id="KYF52549.1"/>
    </source>
</evidence>
<sequence length="119" mass="12765">MSKRARYVWVCTKRRPDGNPKGSCAVGGAEALVKELKIAAGKAGVDARVTSSGCFDLCWVGPAVGVMPDMTFFGGMSSEDIPALVEALKRPENVASCPALAGKVVRLEQFEDPHKRREE</sequence>
<dbReference type="AlphaFoldDB" id="A0A150PA29"/>
<dbReference type="CDD" id="cd02980">
    <property type="entry name" value="TRX_Fd_family"/>
    <property type="match status" value="1"/>
</dbReference>
<evidence type="ECO:0000313" key="3">
    <source>
        <dbReference type="Proteomes" id="UP000075502"/>
    </source>
</evidence>
<evidence type="ECO:0008006" key="5">
    <source>
        <dbReference type="Google" id="ProtNLM"/>
    </source>
</evidence>
<dbReference type="Gene3D" id="3.40.30.10">
    <property type="entry name" value="Glutaredoxin"/>
    <property type="match status" value="1"/>
</dbReference>
<evidence type="ECO:0000313" key="2">
    <source>
        <dbReference type="EMBL" id="KYG09183.1"/>
    </source>
</evidence>
<dbReference type="SUPFAM" id="SSF52833">
    <property type="entry name" value="Thioredoxin-like"/>
    <property type="match status" value="1"/>
</dbReference>
<name>A0A150PA29_SORCE</name>
<dbReference type="EMBL" id="JELX01003330">
    <property type="protein sequence ID" value="KYF52549.1"/>
    <property type="molecule type" value="Genomic_DNA"/>
</dbReference>
<organism evidence="1 4">
    <name type="scientific">Sorangium cellulosum</name>
    <name type="common">Polyangium cellulosum</name>
    <dbReference type="NCBI Taxonomy" id="56"/>
    <lineage>
        <taxon>Bacteria</taxon>
        <taxon>Pseudomonadati</taxon>
        <taxon>Myxococcota</taxon>
        <taxon>Polyangia</taxon>
        <taxon>Polyangiales</taxon>
        <taxon>Polyangiaceae</taxon>
        <taxon>Sorangium</taxon>
    </lineage>
</organism>
<accession>A0A150PA29</accession>
<proteinExistence type="predicted"/>
<comment type="caution">
    <text evidence="1">The sequence shown here is derived from an EMBL/GenBank/DDBJ whole genome shotgun (WGS) entry which is preliminary data.</text>
</comment>
<dbReference type="InterPro" id="IPR036249">
    <property type="entry name" value="Thioredoxin-like_sf"/>
</dbReference>